<keyword evidence="1" id="KW-0472">Membrane</keyword>
<gene>
    <name evidence="2" type="ORF">N0B31_13590</name>
</gene>
<keyword evidence="1" id="KW-1133">Transmembrane helix</keyword>
<dbReference type="Proteomes" id="UP001057580">
    <property type="component" value="Chromosome"/>
</dbReference>
<evidence type="ECO:0000313" key="2">
    <source>
        <dbReference type="EMBL" id="UWM53172.1"/>
    </source>
</evidence>
<reference evidence="2" key="1">
    <citation type="submission" date="2022-09" db="EMBL/GenBank/DDBJ databases">
        <title>Diverse halophilic archaea isolated from saline environments.</title>
        <authorList>
            <person name="Cui H.-L."/>
        </authorList>
    </citation>
    <scope>NUCLEOTIDE SEQUENCE</scope>
    <source>
        <strain evidence="2">ZS-35-S2</strain>
    </source>
</reference>
<dbReference type="GeneID" id="74943474"/>
<keyword evidence="1" id="KW-0812">Transmembrane</keyword>
<sequence>MSNSATPSSAAADRNPVTRLVALRWKHALVTFVVGTTTYALYEVGGWTVDTALFGIVTLAIVAYSAATYRSDVR</sequence>
<evidence type="ECO:0000256" key="1">
    <source>
        <dbReference type="SAM" id="Phobius"/>
    </source>
</evidence>
<organism evidence="2 3">
    <name type="scientific">Salinirubellus salinus</name>
    <dbReference type="NCBI Taxonomy" id="1364945"/>
    <lineage>
        <taxon>Archaea</taxon>
        <taxon>Methanobacteriati</taxon>
        <taxon>Methanobacteriota</taxon>
        <taxon>Stenosarchaea group</taxon>
        <taxon>Halobacteria</taxon>
        <taxon>Halobacteriales</taxon>
        <taxon>Natronomonadaceae</taxon>
        <taxon>Salinirubellus</taxon>
    </lineage>
</organism>
<protein>
    <submittedName>
        <fullName evidence="2">Uncharacterized protein</fullName>
    </submittedName>
</protein>
<dbReference type="AlphaFoldDB" id="A0A9E7R039"/>
<evidence type="ECO:0000313" key="3">
    <source>
        <dbReference type="Proteomes" id="UP001057580"/>
    </source>
</evidence>
<proteinExistence type="predicted"/>
<keyword evidence="3" id="KW-1185">Reference proteome</keyword>
<feature type="transmembrane region" description="Helical" evidence="1">
    <location>
        <begin position="21"/>
        <end position="41"/>
    </location>
</feature>
<dbReference type="KEGG" id="ssai:N0B31_13590"/>
<accession>A0A9E7R039</accession>
<dbReference type="RefSeq" id="WP_260592167.1">
    <property type="nucleotide sequence ID" value="NZ_CP104003.1"/>
</dbReference>
<feature type="transmembrane region" description="Helical" evidence="1">
    <location>
        <begin position="47"/>
        <end position="67"/>
    </location>
</feature>
<dbReference type="EMBL" id="CP104003">
    <property type="protein sequence ID" value="UWM53172.1"/>
    <property type="molecule type" value="Genomic_DNA"/>
</dbReference>
<name>A0A9E7R039_9EURY</name>